<evidence type="ECO:0000259" key="4">
    <source>
        <dbReference type="PROSITE" id="PS50932"/>
    </source>
</evidence>
<dbReference type="RefSeq" id="WP_104688188.1">
    <property type="nucleotide sequence ID" value="NZ_PNFV01000002.1"/>
</dbReference>
<accession>A0A2J6NPA6</accession>
<comment type="caution">
    <text evidence="5">The sequence shown here is derived from an EMBL/GenBank/DDBJ whole genome shotgun (WGS) entry which is preliminary data.</text>
</comment>
<dbReference type="Pfam" id="PF13377">
    <property type="entry name" value="Peripla_BP_3"/>
    <property type="match status" value="1"/>
</dbReference>
<protein>
    <submittedName>
        <fullName evidence="5">Transcriptional regulator</fullName>
    </submittedName>
</protein>
<dbReference type="PANTHER" id="PTHR30146:SF149">
    <property type="entry name" value="HTH-TYPE TRANSCRIPTIONAL REGULATOR EBGR"/>
    <property type="match status" value="1"/>
</dbReference>
<feature type="domain" description="HTH lacI-type" evidence="4">
    <location>
        <begin position="2"/>
        <end position="59"/>
    </location>
</feature>
<reference evidence="5 6" key="1">
    <citation type="submission" date="2017-09" db="EMBL/GenBank/DDBJ databases">
        <title>Bacterial strain isolated from the female urinary microbiota.</title>
        <authorList>
            <person name="Thomas-White K."/>
            <person name="Kumar N."/>
            <person name="Forster S."/>
            <person name="Putonti C."/>
            <person name="Lawley T."/>
            <person name="Wolfe A.J."/>
        </authorList>
    </citation>
    <scope>NUCLEOTIDE SEQUENCE [LARGE SCALE GENOMIC DNA]</scope>
    <source>
        <strain evidence="5 6">UMB0683</strain>
    </source>
</reference>
<dbReference type="Gene3D" id="3.40.50.2300">
    <property type="match status" value="2"/>
</dbReference>
<dbReference type="InterPro" id="IPR000843">
    <property type="entry name" value="HTH_LacI"/>
</dbReference>
<dbReference type="AlphaFoldDB" id="A0A2J6NPA6"/>
<dbReference type="PROSITE" id="PS50932">
    <property type="entry name" value="HTH_LACI_2"/>
    <property type="match status" value="1"/>
</dbReference>
<evidence type="ECO:0000313" key="6">
    <source>
        <dbReference type="Proteomes" id="UP000239920"/>
    </source>
</evidence>
<dbReference type="GO" id="GO:0000976">
    <property type="term" value="F:transcription cis-regulatory region binding"/>
    <property type="evidence" value="ECO:0007669"/>
    <property type="project" value="TreeGrafter"/>
</dbReference>
<keyword evidence="3" id="KW-0804">Transcription</keyword>
<evidence type="ECO:0000313" key="5">
    <source>
        <dbReference type="EMBL" id="PMB83086.1"/>
    </source>
</evidence>
<proteinExistence type="predicted"/>
<dbReference type="PANTHER" id="PTHR30146">
    <property type="entry name" value="LACI-RELATED TRANSCRIPTIONAL REPRESSOR"/>
    <property type="match status" value="1"/>
</dbReference>
<dbReference type="GO" id="GO:0003700">
    <property type="term" value="F:DNA-binding transcription factor activity"/>
    <property type="evidence" value="ECO:0007669"/>
    <property type="project" value="TreeGrafter"/>
</dbReference>
<keyword evidence="1" id="KW-0805">Transcription regulation</keyword>
<dbReference type="SUPFAM" id="SSF47413">
    <property type="entry name" value="lambda repressor-like DNA-binding domains"/>
    <property type="match status" value="1"/>
</dbReference>
<dbReference type="SUPFAM" id="SSF53822">
    <property type="entry name" value="Periplasmic binding protein-like I"/>
    <property type="match status" value="1"/>
</dbReference>
<dbReference type="OrthoDB" id="43195at2"/>
<dbReference type="SMART" id="SM00354">
    <property type="entry name" value="HTH_LACI"/>
    <property type="match status" value="1"/>
</dbReference>
<dbReference type="Gene3D" id="1.10.260.40">
    <property type="entry name" value="lambda repressor-like DNA-binding domains"/>
    <property type="match status" value="1"/>
</dbReference>
<keyword evidence="2" id="KW-0238">DNA-binding</keyword>
<dbReference type="Proteomes" id="UP000239920">
    <property type="component" value="Unassembled WGS sequence"/>
</dbReference>
<dbReference type="EMBL" id="PNFV01000002">
    <property type="protein sequence ID" value="PMB83086.1"/>
    <property type="molecule type" value="Genomic_DNA"/>
</dbReference>
<gene>
    <name evidence="5" type="ORF">CK797_02250</name>
</gene>
<dbReference type="CDD" id="cd01392">
    <property type="entry name" value="HTH_LacI"/>
    <property type="match status" value="1"/>
</dbReference>
<evidence type="ECO:0000256" key="1">
    <source>
        <dbReference type="ARBA" id="ARBA00023015"/>
    </source>
</evidence>
<dbReference type="InterPro" id="IPR028082">
    <property type="entry name" value="Peripla_BP_I"/>
</dbReference>
<dbReference type="Pfam" id="PF00356">
    <property type="entry name" value="LacI"/>
    <property type="match status" value="1"/>
</dbReference>
<evidence type="ECO:0000256" key="3">
    <source>
        <dbReference type="ARBA" id="ARBA00023163"/>
    </source>
</evidence>
<sequence>MASIRQIARLTGYSPATVSRVLNHDARLAVTAATREKIIRTAAALHYRTPGHGAEQTRVMNLQRSRILVLLTHQDSGPTSYFTEINRGIKAAAQEHGLPISTWLMFPQPAFDCRRVADYHALILVGTFSQRFLDHLYQYNQNLVIIDDYRYSDRYDLVRNNYEVVMRQALDRLYRQGHRHIFFIGGAIKPVTAQGSEQTRIADIRTRVYENWMRIHHLAAHTYETRWIEADGHQAMTAILDRQLLIDALVTASDRLAVGAYQALRERGVAIPNDLAVISFDDSAQAAQLTPPLSSIRPHSYEMGRAAVRLAIERLVDHRTVAEQVILPSRLVERASSGPNTI</sequence>
<evidence type="ECO:0000256" key="2">
    <source>
        <dbReference type="ARBA" id="ARBA00023125"/>
    </source>
</evidence>
<dbReference type="InterPro" id="IPR046335">
    <property type="entry name" value="LacI/GalR-like_sensor"/>
</dbReference>
<dbReference type="CDD" id="cd01544">
    <property type="entry name" value="PBP1_GalR"/>
    <property type="match status" value="1"/>
</dbReference>
<dbReference type="InterPro" id="IPR010982">
    <property type="entry name" value="Lambda_DNA-bd_dom_sf"/>
</dbReference>
<organism evidence="5 6">
    <name type="scientific">Limosilactobacillus pontis</name>
    <dbReference type="NCBI Taxonomy" id="35787"/>
    <lineage>
        <taxon>Bacteria</taxon>
        <taxon>Bacillati</taxon>
        <taxon>Bacillota</taxon>
        <taxon>Bacilli</taxon>
        <taxon>Lactobacillales</taxon>
        <taxon>Lactobacillaceae</taxon>
        <taxon>Limosilactobacillus</taxon>
    </lineage>
</organism>
<name>A0A2J6NPA6_9LACO</name>